<organism evidence="3 4">
    <name type="scientific">Frankliniella occidentalis</name>
    <name type="common">Western flower thrips</name>
    <name type="synonym">Euthrips occidentalis</name>
    <dbReference type="NCBI Taxonomy" id="133901"/>
    <lineage>
        <taxon>Eukaryota</taxon>
        <taxon>Metazoa</taxon>
        <taxon>Ecdysozoa</taxon>
        <taxon>Arthropoda</taxon>
        <taxon>Hexapoda</taxon>
        <taxon>Insecta</taxon>
        <taxon>Pterygota</taxon>
        <taxon>Neoptera</taxon>
        <taxon>Paraneoptera</taxon>
        <taxon>Thysanoptera</taxon>
        <taxon>Terebrantia</taxon>
        <taxon>Thripoidea</taxon>
        <taxon>Thripidae</taxon>
        <taxon>Frankliniella</taxon>
    </lineage>
</organism>
<feature type="region of interest" description="Disordered" evidence="1">
    <location>
        <begin position="178"/>
        <end position="198"/>
    </location>
</feature>
<accession>A0A9C6XVQ1</accession>
<name>A0A9C6XVQ1_FRAOC</name>
<gene>
    <name evidence="4" type="primary">LOC127752076</name>
</gene>
<protein>
    <submittedName>
        <fullName evidence="4">Alpha-N-acetylglucosaminidase-like</fullName>
    </submittedName>
</protein>
<evidence type="ECO:0000259" key="2">
    <source>
        <dbReference type="Pfam" id="PF12972"/>
    </source>
</evidence>
<evidence type="ECO:0000313" key="3">
    <source>
        <dbReference type="Proteomes" id="UP000504606"/>
    </source>
</evidence>
<dbReference type="PANTHER" id="PTHR12872:SF1">
    <property type="entry name" value="ALPHA-N-ACETYLGLUCOSAMINIDASE"/>
    <property type="match status" value="1"/>
</dbReference>
<feature type="compositionally biased region" description="Polar residues" evidence="1">
    <location>
        <begin position="187"/>
        <end position="198"/>
    </location>
</feature>
<evidence type="ECO:0000256" key="1">
    <source>
        <dbReference type="SAM" id="MobiDB-lite"/>
    </source>
</evidence>
<dbReference type="GeneID" id="127752076"/>
<dbReference type="Pfam" id="PF12972">
    <property type="entry name" value="NAGLU_C"/>
    <property type="match status" value="1"/>
</dbReference>
<dbReference type="KEGG" id="foc:127752076"/>
<reference evidence="4" key="1">
    <citation type="submission" date="2025-08" db="UniProtKB">
        <authorList>
            <consortium name="RefSeq"/>
        </authorList>
    </citation>
    <scope>IDENTIFICATION</scope>
    <source>
        <tissue evidence="4">Whole organism</tissue>
    </source>
</reference>
<keyword evidence="3" id="KW-1185">Reference proteome</keyword>
<dbReference type="OrthoDB" id="64736at2759"/>
<evidence type="ECO:0000313" key="4">
    <source>
        <dbReference type="RefSeq" id="XP_052132582.1"/>
    </source>
</evidence>
<proteinExistence type="predicted"/>
<dbReference type="Gene3D" id="1.20.120.670">
    <property type="entry name" value="N-acetyl-b-d-glucoasminidase"/>
    <property type="match status" value="1"/>
</dbReference>
<feature type="domain" description="Alpha-N-acetylglucosaminidase C-terminal" evidence="2">
    <location>
        <begin position="3"/>
        <end position="161"/>
    </location>
</feature>
<dbReference type="Proteomes" id="UP000504606">
    <property type="component" value="Unplaced"/>
</dbReference>
<dbReference type="InterPro" id="IPR007781">
    <property type="entry name" value="NAGLU"/>
</dbReference>
<sequence>MAALYKQAVRAFNRQQRDPLRESAAQVMQLFSDLERILSTDTHFMLGPWLRSARERATTELEEAVYEWNARNQLTLWGPRGEIRDYAAKQWAGLVSRYYGPRWKRYLQSLELALQEGRPFNQTAVSHDIFVNVEEPFTLDRTAFPTEPSGDAVALSEELFERWGQLLTSKAVLRRPRPRNGIPVPGSETSTEINVDAV</sequence>
<dbReference type="RefSeq" id="XP_052132582.1">
    <property type="nucleotide sequence ID" value="XM_052276622.1"/>
</dbReference>
<dbReference type="PANTHER" id="PTHR12872">
    <property type="entry name" value="ALPHA-N-ACETYLGLUCOSAMINIDASE"/>
    <property type="match status" value="1"/>
</dbReference>
<dbReference type="AlphaFoldDB" id="A0A9C6XVQ1"/>
<dbReference type="InterPro" id="IPR024732">
    <property type="entry name" value="NAGLU_C"/>
</dbReference>